<gene>
    <name evidence="8" type="ORF">OCV88_12850</name>
</gene>
<name>A0ABT2TLW2_9FIRM</name>
<evidence type="ECO:0000256" key="5">
    <source>
        <dbReference type="ARBA" id="ARBA00023136"/>
    </source>
</evidence>
<feature type="transmembrane region" description="Helical" evidence="6">
    <location>
        <begin position="282"/>
        <end position="305"/>
    </location>
</feature>
<evidence type="ECO:0000313" key="8">
    <source>
        <dbReference type="EMBL" id="MCU6763203.1"/>
    </source>
</evidence>
<dbReference type="EMBL" id="JAOQJQ010000005">
    <property type="protein sequence ID" value="MCU6763203.1"/>
    <property type="molecule type" value="Genomic_DNA"/>
</dbReference>
<dbReference type="Pfam" id="PF02687">
    <property type="entry name" value="FtsX"/>
    <property type="match status" value="1"/>
</dbReference>
<feature type="transmembrane region" description="Helical" evidence="6">
    <location>
        <begin position="117"/>
        <end position="147"/>
    </location>
</feature>
<keyword evidence="5 6" id="KW-0472">Membrane</keyword>
<dbReference type="InterPro" id="IPR003838">
    <property type="entry name" value="ABC3_permease_C"/>
</dbReference>
<protein>
    <submittedName>
        <fullName evidence="8">ABC transporter permease</fullName>
    </submittedName>
</protein>
<organism evidence="8 9">
    <name type="scientific">Brotonthovivens ammoniilytica</name>
    <dbReference type="NCBI Taxonomy" id="2981725"/>
    <lineage>
        <taxon>Bacteria</taxon>
        <taxon>Bacillati</taxon>
        <taxon>Bacillota</taxon>
        <taxon>Clostridia</taxon>
        <taxon>Lachnospirales</taxon>
        <taxon>Lachnospiraceae</taxon>
        <taxon>Brotonthovivens</taxon>
    </lineage>
</organism>
<comment type="subcellular location">
    <subcellularLocation>
        <location evidence="1">Cell membrane</location>
        <topology evidence="1">Multi-pass membrane protein</topology>
    </subcellularLocation>
</comment>
<reference evidence="8 9" key="1">
    <citation type="journal article" date="2021" name="ISME Commun">
        <title>Automated analysis of genomic sequences facilitates high-throughput and comprehensive description of bacteria.</title>
        <authorList>
            <person name="Hitch T.C.A."/>
        </authorList>
    </citation>
    <scope>NUCLEOTIDE SEQUENCE [LARGE SCALE GENOMIC DNA]</scope>
    <source>
        <strain evidence="8 9">Sanger_109</strain>
    </source>
</reference>
<evidence type="ECO:0000256" key="6">
    <source>
        <dbReference type="SAM" id="Phobius"/>
    </source>
</evidence>
<sequence>MFFKIVSKNSRRSRKENGLFFASLLISVIAFYMILSMSGQDVMLFLKDMESDAVNRLLSLIPVFYGMTLVILFFLIYYASKFQLERRRHEFGMYLMLGMRRGRLFAMLLAEDIRNSLTALLIGLPASVLLSEVVSLVTARCVGLGIIGHQFSFSLYALVWTVAGFLAVKTAAFLILSGRISRQEIDTLLREMPEGTKKQRAPVVYILAFTGGVICLGAAYTMAIRGTSWQQAGNMGLTLLLGFAGTLLLFYGLRSVIVLFIKTKNAGHKLKMFNFRQLQETVIHKSASLAVSSLLILAALCFFGAGTAAAGYYRNSEPHVLDYTFQNYEEEDAGKGAEAIRKTLKAYHLDTKFSDLIEMKVGYIRTTEDFEHAFAMDSCLDAIRKLPQSESKDRLLNNLSYTGYPYLISLSGYNQLLRAAGEPELKLQKNEAAVYMDSRFLPEEAAGILNKILKEQPRTSLDGADLYLTGKVQTTALVTDRSITLSFALILPDDVFSYYTKNQYNIYLNGILDREGREETSLMNAIYDMNQKLSQTGLAYESYLQNMGRQLFYVVASGYITIYLAIIFLIVANTVIGVQFLMGQQKTAGRYKTLIRLGAAYDTLCGSAKRQINWYFGLPTIVAAVSSLFGVRALFSGLLSGSVKGSIQEFMLVSLVMILVLCVVECIYMAAVKRSACRYLLTLMEPQREE</sequence>
<evidence type="ECO:0000256" key="3">
    <source>
        <dbReference type="ARBA" id="ARBA00022692"/>
    </source>
</evidence>
<evidence type="ECO:0000259" key="7">
    <source>
        <dbReference type="Pfam" id="PF02687"/>
    </source>
</evidence>
<keyword evidence="9" id="KW-1185">Reference proteome</keyword>
<keyword evidence="4 6" id="KW-1133">Transmembrane helix</keyword>
<evidence type="ECO:0000313" key="9">
    <source>
        <dbReference type="Proteomes" id="UP001652442"/>
    </source>
</evidence>
<proteinExistence type="predicted"/>
<feature type="transmembrane region" description="Helical" evidence="6">
    <location>
        <begin position="235"/>
        <end position="261"/>
    </location>
</feature>
<feature type="transmembrane region" description="Helical" evidence="6">
    <location>
        <begin position="650"/>
        <end position="671"/>
    </location>
</feature>
<feature type="transmembrane region" description="Helical" evidence="6">
    <location>
        <begin position="153"/>
        <end position="176"/>
    </location>
</feature>
<feature type="transmembrane region" description="Helical" evidence="6">
    <location>
        <begin position="57"/>
        <end position="79"/>
    </location>
</feature>
<evidence type="ECO:0000256" key="1">
    <source>
        <dbReference type="ARBA" id="ARBA00004651"/>
    </source>
</evidence>
<dbReference type="InterPro" id="IPR052536">
    <property type="entry name" value="ABC-4_Integral_Memb_Prot"/>
</dbReference>
<feature type="transmembrane region" description="Helical" evidence="6">
    <location>
        <begin position="20"/>
        <end position="37"/>
    </location>
</feature>
<keyword evidence="2" id="KW-1003">Cell membrane</keyword>
<evidence type="ECO:0000256" key="4">
    <source>
        <dbReference type="ARBA" id="ARBA00022989"/>
    </source>
</evidence>
<keyword evidence="3 6" id="KW-0812">Transmembrane</keyword>
<dbReference type="PANTHER" id="PTHR46795:SF3">
    <property type="entry name" value="ABC TRANSPORTER PERMEASE"/>
    <property type="match status" value="1"/>
</dbReference>
<feature type="transmembrane region" description="Helical" evidence="6">
    <location>
        <begin position="202"/>
        <end position="223"/>
    </location>
</feature>
<evidence type="ECO:0000256" key="2">
    <source>
        <dbReference type="ARBA" id="ARBA00022475"/>
    </source>
</evidence>
<dbReference type="RefSeq" id="WP_158425840.1">
    <property type="nucleotide sequence ID" value="NZ_JAOQJQ010000005.1"/>
</dbReference>
<dbReference type="Proteomes" id="UP001652442">
    <property type="component" value="Unassembled WGS sequence"/>
</dbReference>
<feature type="transmembrane region" description="Helical" evidence="6">
    <location>
        <begin position="614"/>
        <end position="635"/>
    </location>
</feature>
<comment type="caution">
    <text evidence="8">The sequence shown here is derived from an EMBL/GenBank/DDBJ whole genome shotgun (WGS) entry which is preliminary data.</text>
</comment>
<accession>A0ABT2TLW2</accession>
<dbReference type="PANTHER" id="PTHR46795">
    <property type="entry name" value="ABC TRANSPORTER PERMEASE-RELATED-RELATED"/>
    <property type="match status" value="1"/>
</dbReference>
<feature type="domain" description="ABC3 transporter permease C-terminal" evidence="7">
    <location>
        <begin position="63"/>
        <end position="184"/>
    </location>
</feature>
<feature type="transmembrane region" description="Helical" evidence="6">
    <location>
        <begin position="551"/>
        <end position="582"/>
    </location>
</feature>